<keyword evidence="7 9" id="KW-0472">Membrane</keyword>
<evidence type="ECO:0000256" key="5">
    <source>
        <dbReference type="ARBA" id="ARBA00022692"/>
    </source>
</evidence>
<dbReference type="PANTHER" id="PTHR33529">
    <property type="entry name" value="SLR0882 PROTEIN-RELATED"/>
    <property type="match status" value="1"/>
</dbReference>
<evidence type="ECO:0000256" key="7">
    <source>
        <dbReference type="ARBA" id="ARBA00023136"/>
    </source>
</evidence>
<keyword evidence="5 9" id="KW-0812">Transmembrane</keyword>
<comment type="function">
    <text evidence="1">Part of the ABC transporter complex LptBFG involved in the translocation of lipopolysaccharide (LPS) from the inner membrane to the outer membrane.</text>
</comment>
<dbReference type="InterPro" id="IPR005495">
    <property type="entry name" value="LptG/LptF_permease"/>
</dbReference>
<gene>
    <name evidence="10" type="ORF">MED297_15290</name>
</gene>
<evidence type="ECO:0000256" key="9">
    <source>
        <dbReference type="SAM" id="Phobius"/>
    </source>
</evidence>
<evidence type="ECO:0000256" key="3">
    <source>
        <dbReference type="ARBA" id="ARBA00007725"/>
    </source>
</evidence>
<accession>A4BIX3</accession>
<evidence type="ECO:0000256" key="1">
    <source>
        <dbReference type="ARBA" id="ARBA00002265"/>
    </source>
</evidence>
<dbReference type="EMBL" id="AAOE01000029">
    <property type="protein sequence ID" value="EAR07906.1"/>
    <property type="molecule type" value="Genomic_DNA"/>
</dbReference>
<comment type="subunit">
    <text evidence="8">Component of the lipopolysaccharide transport and assembly complex. The LptBFG transporter is composed of two ATP-binding proteins (LptB) and two transmembrane proteins (LptF and LptG).</text>
</comment>
<evidence type="ECO:0000256" key="4">
    <source>
        <dbReference type="ARBA" id="ARBA00022475"/>
    </source>
</evidence>
<reference evidence="10 11" key="1">
    <citation type="submission" date="2006-02" db="EMBL/GenBank/DDBJ databases">
        <authorList>
            <person name="Pinhassi J."/>
            <person name="Pedros-Alio C."/>
            <person name="Ferriera S."/>
            <person name="Johnson J."/>
            <person name="Kravitz S."/>
            <person name="Halpern A."/>
            <person name="Remington K."/>
            <person name="Beeson K."/>
            <person name="Tran B."/>
            <person name="Rogers Y.-H."/>
            <person name="Friedman R."/>
            <person name="Venter J.C."/>
        </authorList>
    </citation>
    <scope>NUCLEOTIDE SEQUENCE [LARGE SCALE GENOMIC DNA]</scope>
    <source>
        <strain evidence="10 11">MED297</strain>
    </source>
</reference>
<comment type="similarity">
    <text evidence="3">Belongs to the LptF/LptG family.</text>
</comment>
<feature type="transmembrane region" description="Helical" evidence="9">
    <location>
        <begin position="266"/>
        <end position="289"/>
    </location>
</feature>
<feature type="transmembrane region" description="Helical" evidence="9">
    <location>
        <begin position="48"/>
        <end position="77"/>
    </location>
</feature>
<evidence type="ECO:0000313" key="10">
    <source>
        <dbReference type="EMBL" id="EAR07906.1"/>
    </source>
</evidence>
<comment type="caution">
    <text evidence="10">The sequence shown here is derived from an EMBL/GenBank/DDBJ whole genome shotgun (WGS) entry which is preliminary data.</text>
</comment>
<feature type="transmembrane region" description="Helical" evidence="9">
    <location>
        <begin position="325"/>
        <end position="346"/>
    </location>
</feature>
<organism evidence="10 11">
    <name type="scientific">Reinekea blandensis MED297</name>
    <dbReference type="NCBI Taxonomy" id="314283"/>
    <lineage>
        <taxon>Bacteria</taxon>
        <taxon>Pseudomonadati</taxon>
        <taxon>Pseudomonadota</taxon>
        <taxon>Gammaproteobacteria</taxon>
        <taxon>Oceanospirillales</taxon>
        <taxon>Saccharospirillaceae</taxon>
        <taxon>Reinekea</taxon>
    </lineage>
</organism>
<dbReference type="AlphaFoldDB" id="A4BIX3"/>
<dbReference type="PANTHER" id="PTHR33529:SF7">
    <property type="entry name" value="LIPOPOLYSACCHARIDE EXPORT SYSTEM PERMEASE PROTEIN LPTF"/>
    <property type="match status" value="1"/>
</dbReference>
<protein>
    <submittedName>
        <fullName evidence="10">Predicted Permease</fullName>
    </submittedName>
</protein>
<dbReference type="HOGENOM" id="CLU_791958_0_0_6"/>
<name>A4BIX3_9GAMM</name>
<sequence length="350" mass="39594">MTLYRYLYGQIMKPFVFMTLVLLILLIATEISDTLTKILTGQFSDNALWVVIGFQVPILLQEILPAAFFLACLTTLHRLSQDSERAILHAIGISDGDLLRFLLVFAALPAMLLVLALNHYITPKAQENLELYVTEQLNRPITDIIDANSFYNIGAINATFYAARNNSQTQSLEDVFTIAKSQSSYTVTAAKEVRTQGAENAQYFQFFEGEQTQFSFDESEPLQTQRFGMMQLRIEEDGNASPWQRRNALTSFELAKSEDRHDQLTLISRFATSLYLPLFCIWAVVLTRFKPRSAKVGAMALGIVLYILTNFAYRTLHGAVGRSDLSILFQPWWFFVVLGVIALITLRGRA</sequence>
<dbReference type="Proteomes" id="UP000005953">
    <property type="component" value="Unassembled WGS sequence"/>
</dbReference>
<dbReference type="GO" id="GO:0043190">
    <property type="term" value="C:ATP-binding cassette (ABC) transporter complex"/>
    <property type="evidence" value="ECO:0007669"/>
    <property type="project" value="TreeGrafter"/>
</dbReference>
<dbReference type="STRING" id="314283.MED297_15290"/>
<evidence type="ECO:0000256" key="6">
    <source>
        <dbReference type="ARBA" id="ARBA00022989"/>
    </source>
</evidence>
<proteinExistence type="inferred from homology"/>
<feature type="transmembrane region" description="Helical" evidence="9">
    <location>
        <begin position="98"/>
        <end position="121"/>
    </location>
</feature>
<evidence type="ECO:0000256" key="2">
    <source>
        <dbReference type="ARBA" id="ARBA00004651"/>
    </source>
</evidence>
<dbReference type="OrthoDB" id="9778062at2"/>
<keyword evidence="6 9" id="KW-1133">Transmembrane helix</keyword>
<keyword evidence="11" id="KW-1185">Reference proteome</keyword>
<dbReference type="GO" id="GO:0015920">
    <property type="term" value="P:lipopolysaccharide transport"/>
    <property type="evidence" value="ECO:0007669"/>
    <property type="project" value="TreeGrafter"/>
</dbReference>
<comment type="subcellular location">
    <subcellularLocation>
        <location evidence="2">Cell membrane</location>
        <topology evidence="2">Multi-pass membrane protein</topology>
    </subcellularLocation>
</comment>
<dbReference type="RefSeq" id="WP_008043160.1">
    <property type="nucleotide sequence ID" value="NZ_CH724150.1"/>
</dbReference>
<keyword evidence="4" id="KW-1003">Cell membrane</keyword>
<feature type="transmembrane region" description="Helical" evidence="9">
    <location>
        <begin position="296"/>
        <end position="313"/>
    </location>
</feature>
<dbReference type="Pfam" id="PF03739">
    <property type="entry name" value="LptF_LptG"/>
    <property type="match status" value="1"/>
</dbReference>
<evidence type="ECO:0000256" key="8">
    <source>
        <dbReference type="ARBA" id="ARBA00026081"/>
    </source>
</evidence>
<evidence type="ECO:0000313" key="11">
    <source>
        <dbReference type="Proteomes" id="UP000005953"/>
    </source>
</evidence>